<evidence type="ECO:0000313" key="1">
    <source>
        <dbReference type="EMBL" id="GAM14473.1"/>
    </source>
</evidence>
<reference evidence="1 2" key="1">
    <citation type="submission" date="2013-06" db="EMBL/GenBank/DDBJ databases">
        <title>Whole genome shotgun sequence of Bacillus selenatarsenatis SF-1.</title>
        <authorList>
            <person name="Kuroda M."/>
            <person name="Sei K."/>
            <person name="Yamashita M."/>
            <person name="Ike M."/>
        </authorList>
    </citation>
    <scope>NUCLEOTIDE SEQUENCE [LARGE SCALE GENOMIC DNA]</scope>
    <source>
        <strain evidence="1 2">SF-1</strain>
    </source>
</reference>
<sequence>MFHKLFTLPIRSVIKLAEKIQEEADDELYNIQHIQEKLLQLHMMFENEEIDEETYIEMEQELLTRYKIAKNREKDRKSFE</sequence>
<dbReference type="RefSeq" id="WP_041966221.1">
    <property type="nucleotide sequence ID" value="NZ_BASE01000058.1"/>
</dbReference>
<dbReference type="Pfam" id="PF05120">
    <property type="entry name" value="GvpG"/>
    <property type="match status" value="1"/>
</dbReference>
<comment type="caution">
    <text evidence="1">The sequence shown here is derived from an EMBL/GenBank/DDBJ whole genome shotgun (WGS) entry which is preliminary data.</text>
</comment>
<evidence type="ECO:0008006" key="3">
    <source>
        <dbReference type="Google" id="ProtNLM"/>
    </source>
</evidence>
<dbReference type="Proteomes" id="UP000031014">
    <property type="component" value="Unassembled WGS sequence"/>
</dbReference>
<accession>A0A0A8X3I5</accession>
<dbReference type="OrthoDB" id="2405115at2"/>
<evidence type="ECO:0000313" key="2">
    <source>
        <dbReference type="Proteomes" id="UP000031014"/>
    </source>
</evidence>
<dbReference type="InterPro" id="IPR007804">
    <property type="entry name" value="GvpG"/>
</dbReference>
<dbReference type="EMBL" id="BASE01000058">
    <property type="protein sequence ID" value="GAM14473.1"/>
    <property type="molecule type" value="Genomic_DNA"/>
</dbReference>
<gene>
    <name evidence="1" type="ORF">SAMD00020551_2624</name>
</gene>
<keyword evidence="2" id="KW-1185">Reference proteome</keyword>
<name>A0A0A8X3I5_MESS1</name>
<proteinExistence type="predicted"/>
<dbReference type="AlphaFoldDB" id="A0A0A8X3I5"/>
<protein>
    <recommendedName>
        <fullName evidence="3">Gas vesicle protein GvpG</fullName>
    </recommendedName>
</protein>
<organism evidence="1 2">
    <name type="scientific">Mesobacillus selenatarsenatis (strain DSM 18680 / JCM 14380 / FERM P-15431 / SF-1)</name>
    <dbReference type="NCBI Taxonomy" id="1321606"/>
    <lineage>
        <taxon>Bacteria</taxon>
        <taxon>Bacillati</taxon>
        <taxon>Bacillota</taxon>
        <taxon>Bacilli</taxon>
        <taxon>Bacillales</taxon>
        <taxon>Bacillaceae</taxon>
        <taxon>Mesobacillus</taxon>
    </lineage>
</organism>
<dbReference type="STRING" id="1321606.SAMD00020551_2624"/>